<sequence length="49" mass="5151">MRISSMAAGAAAVSLLAAFVVSSTTLVAIFCLFSLLCLAAWFVLERRGD</sequence>
<reference evidence="2" key="2">
    <citation type="submission" date="2020-09" db="EMBL/GenBank/DDBJ databases">
        <authorList>
            <person name="Sun Q."/>
            <person name="Zhou Y."/>
        </authorList>
    </citation>
    <scope>NUCLEOTIDE SEQUENCE</scope>
    <source>
        <strain evidence="2">CGMCC 4.7430</strain>
    </source>
</reference>
<comment type="caution">
    <text evidence="2">The sequence shown here is derived from an EMBL/GenBank/DDBJ whole genome shotgun (WGS) entry which is preliminary data.</text>
</comment>
<keyword evidence="3" id="KW-1185">Reference proteome</keyword>
<dbReference type="Proteomes" id="UP000660745">
    <property type="component" value="Unassembled WGS sequence"/>
</dbReference>
<keyword evidence="1" id="KW-0472">Membrane</keyword>
<dbReference type="EMBL" id="BMNK01000001">
    <property type="protein sequence ID" value="GGP02533.1"/>
    <property type="molecule type" value="Genomic_DNA"/>
</dbReference>
<dbReference type="RefSeq" id="WP_189137233.1">
    <property type="nucleotide sequence ID" value="NZ_BMNK01000001.1"/>
</dbReference>
<keyword evidence="1" id="KW-0812">Transmembrane</keyword>
<organism evidence="2 3">
    <name type="scientific">Nonomuraea glycinis</name>
    <dbReference type="NCBI Taxonomy" id="2047744"/>
    <lineage>
        <taxon>Bacteria</taxon>
        <taxon>Bacillati</taxon>
        <taxon>Actinomycetota</taxon>
        <taxon>Actinomycetes</taxon>
        <taxon>Streptosporangiales</taxon>
        <taxon>Streptosporangiaceae</taxon>
        <taxon>Nonomuraea</taxon>
    </lineage>
</organism>
<reference evidence="2" key="1">
    <citation type="journal article" date="2014" name="Int. J. Syst. Evol. Microbiol.">
        <title>Complete genome sequence of Corynebacterium casei LMG S-19264T (=DSM 44701T), isolated from a smear-ripened cheese.</title>
        <authorList>
            <consortium name="US DOE Joint Genome Institute (JGI-PGF)"/>
            <person name="Walter F."/>
            <person name="Albersmeier A."/>
            <person name="Kalinowski J."/>
            <person name="Ruckert C."/>
        </authorList>
    </citation>
    <scope>NUCLEOTIDE SEQUENCE</scope>
    <source>
        <strain evidence="2">CGMCC 4.7430</strain>
    </source>
</reference>
<protein>
    <submittedName>
        <fullName evidence="2">Uncharacterized protein</fullName>
    </submittedName>
</protein>
<gene>
    <name evidence="2" type="ORF">GCM10012278_10150</name>
</gene>
<evidence type="ECO:0000313" key="2">
    <source>
        <dbReference type="EMBL" id="GGP02533.1"/>
    </source>
</evidence>
<feature type="transmembrane region" description="Helical" evidence="1">
    <location>
        <begin position="27"/>
        <end position="44"/>
    </location>
</feature>
<name>A0A918A1K0_9ACTN</name>
<proteinExistence type="predicted"/>
<evidence type="ECO:0000313" key="3">
    <source>
        <dbReference type="Proteomes" id="UP000660745"/>
    </source>
</evidence>
<keyword evidence="1" id="KW-1133">Transmembrane helix</keyword>
<accession>A0A918A1K0</accession>
<dbReference type="AlphaFoldDB" id="A0A918A1K0"/>
<evidence type="ECO:0000256" key="1">
    <source>
        <dbReference type="SAM" id="Phobius"/>
    </source>
</evidence>